<dbReference type="OrthoDB" id="600887at2"/>
<evidence type="ECO:0000259" key="11">
    <source>
        <dbReference type="Pfam" id="PF00593"/>
    </source>
</evidence>
<dbReference type="SUPFAM" id="SSF49464">
    <property type="entry name" value="Carboxypeptidase regulatory domain-like"/>
    <property type="match status" value="1"/>
</dbReference>
<dbReference type="Gene3D" id="2.60.40.1120">
    <property type="entry name" value="Carboxypeptidase-like, regulatory domain"/>
    <property type="match status" value="1"/>
</dbReference>
<gene>
    <name evidence="13" type="ORF">EZ449_12985</name>
</gene>
<dbReference type="SUPFAM" id="SSF56935">
    <property type="entry name" value="Porins"/>
    <property type="match status" value="1"/>
</dbReference>
<proteinExistence type="inferred from homology"/>
<feature type="transmembrane region" description="Helical" evidence="10">
    <location>
        <begin position="23"/>
        <end position="42"/>
    </location>
</feature>
<dbReference type="InterPro" id="IPR012910">
    <property type="entry name" value="Plug_dom"/>
</dbReference>
<organism evidence="13 14">
    <name type="scientific">Pedobacter frigidisoli</name>
    <dbReference type="NCBI Taxonomy" id="2530455"/>
    <lineage>
        <taxon>Bacteria</taxon>
        <taxon>Pseudomonadati</taxon>
        <taxon>Bacteroidota</taxon>
        <taxon>Sphingobacteriia</taxon>
        <taxon>Sphingobacteriales</taxon>
        <taxon>Sphingobacteriaceae</taxon>
        <taxon>Pedobacter</taxon>
    </lineage>
</organism>
<dbReference type="Gene3D" id="2.40.170.20">
    <property type="entry name" value="TonB-dependent receptor, beta-barrel domain"/>
    <property type="match status" value="1"/>
</dbReference>
<evidence type="ECO:0000256" key="6">
    <source>
        <dbReference type="ARBA" id="ARBA00023136"/>
    </source>
</evidence>
<comment type="caution">
    <text evidence="13">The sequence shown here is derived from an EMBL/GenBank/DDBJ whole genome shotgun (WGS) entry which is preliminary data.</text>
</comment>
<dbReference type="InterPro" id="IPR039426">
    <property type="entry name" value="TonB-dep_rcpt-like"/>
</dbReference>
<dbReference type="InterPro" id="IPR023996">
    <property type="entry name" value="TonB-dep_OMP_SusC/RagA"/>
</dbReference>
<dbReference type="FunFam" id="2.170.130.10:FF:000003">
    <property type="entry name" value="SusC/RagA family TonB-linked outer membrane protein"/>
    <property type="match status" value="1"/>
</dbReference>
<keyword evidence="7 8" id="KW-0998">Cell outer membrane</keyword>
<keyword evidence="4 8" id="KW-0812">Transmembrane</keyword>
<evidence type="ECO:0000256" key="10">
    <source>
        <dbReference type="SAM" id="Phobius"/>
    </source>
</evidence>
<dbReference type="NCBIfam" id="TIGR04056">
    <property type="entry name" value="OMP_RagA_SusC"/>
    <property type="match status" value="1"/>
</dbReference>
<dbReference type="Gene3D" id="2.170.130.10">
    <property type="entry name" value="TonB-dependent receptor, plug domain"/>
    <property type="match status" value="1"/>
</dbReference>
<dbReference type="InterPro" id="IPR008969">
    <property type="entry name" value="CarboxyPept-like_regulatory"/>
</dbReference>
<keyword evidence="2 8" id="KW-0813">Transport</keyword>
<dbReference type="Pfam" id="PF13715">
    <property type="entry name" value="CarbopepD_reg_2"/>
    <property type="match status" value="1"/>
</dbReference>
<name>A0A4R0P079_9SPHI</name>
<protein>
    <submittedName>
        <fullName evidence="13">TonB-dependent receptor</fullName>
    </submittedName>
</protein>
<dbReference type="InterPro" id="IPR036942">
    <property type="entry name" value="Beta-barrel_TonB_sf"/>
</dbReference>
<keyword evidence="5 9" id="KW-0798">TonB box</keyword>
<reference evidence="13 14" key="1">
    <citation type="submission" date="2019-02" db="EMBL/GenBank/DDBJ databases">
        <title>Pedobacter sp. RP-3-11 sp. nov., isolated from Arctic soil.</title>
        <authorList>
            <person name="Dahal R.H."/>
        </authorList>
    </citation>
    <scope>NUCLEOTIDE SEQUENCE [LARGE SCALE GENOMIC DNA]</scope>
    <source>
        <strain evidence="13 14">RP-3-11</strain>
    </source>
</reference>
<comment type="similarity">
    <text evidence="8 9">Belongs to the TonB-dependent receptor family.</text>
</comment>
<feature type="domain" description="TonB-dependent receptor plug" evidence="12">
    <location>
        <begin position="150"/>
        <end position="254"/>
    </location>
</feature>
<dbReference type="NCBIfam" id="TIGR04057">
    <property type="entry name" value="SusC_RagA_signa"/>
    <property type="match status" value="1"/>
</dbReference>
<dbReference type="InterPro" id="IPR000531">
    <property type="entry name" value="Beta-barrel_TonB"/>
</dbReference>
<evidence type="ECO:0000256" key="5">
    <source>
        <dbReference type="ARBA" id="ARBA00023077"/>
    </source>
</evidence>
<evidence type="ECO:0000256" key="4">
    <source>
        <dbReference type="ARBA" id="ARBA00022692"/>
    </source>
</evidence>
<evidence type="ECO:0000256" key="3">
    <source>
        <dbReference type="ARBA" id="ARBA00022452"/>
    </source>
</evidence>
<dbReference type="GO" id="GO:0009279">
    <property type="term" value="C:cell outer membrane"/>
    <property type="evidence" value="ECO:0007669"/>
    <property type="project" value="UniProtKB-SubCell"/>
</dbReference>
<evidence type="ECO:0000256" key="7">
    <source>
        <dbReference type="ARBA" id="ARBA00023237"/>
    </source>
</evidence>
<evidence type="ECO:0000256" key="9">
    <source>
        <dbReference type="RuleBase" id="RU003357"/>
    </source>
</evidence>
<dbReference type="Proteomes" id="UP000291485">
    <property type="component" value="Unassembled WGS sequence"/>
</dbReference>
<keyword evidence="13" id="KW-0675">Receptor</keyword>
<evidence type="ECO:0000259" key="12">
    <source>
        <dbReference type="Pfam" id="PF07715"/>
    </source>
</evidence>
<dbReference type="Pfam" id="PF07715">
    <property type="entry name" value="Plug"/>
    <property type="match status" value="1"/>
</dbReference>
<evidence type="ECO:0000313" key="13">
    <source>
        <dbReference type="EMBL" id="TCD08311.1"/>
    </source>
</evidence>
<dbReference type="InterPro" id="IPR023997">
    <property type="entry name" value="TonB-dep_OMP_SusC/RagA_CS"/>
</dbReference>
<evidence type="ECO:0000256" key="1">
    <source>
        <dbReference type="ARBA" id="ARBA00004571"/>
    </source>
</evidence>
<dbReference type="RefSeq" id="WP_131559417.1">
    <property type="nucleotide sequence ID" value="NZ_SJSN01000009.1"/>
</dbReference>
<evidence type="ECO:0000256" key="8">
    <source>
        <dbReference type="PROSITE-ProRule" id="PRU01360"/>
    </source>
</evidence>
<evidence type="ECO:0000313" key="14">
    <source>
        <dbReference type="Proteomes" id="UP000291485"/>
    </source>
</evidence>
<accession>A0A4R0P079</accession>
<keyword evidence="14" id="KW-1185">Reference proteome</keyword>
<dbReference type="PROSITE" id="PS52016">
    <property type="entry name" value="TONB_DEPENDENT_REC_3"/>
    <property type="match status" value="1"/>
</dbReference>
<dbReference type="Pfam" id="PF00593">
    <property type="entry name" value="TonB_dep_Rec_b-barrel"/>
    <property type="match status" value="1"/>
</dbReference>
<keyword evidence="3 8" id="KW-1134">Transmembrane beta strand</keyword>
<dbReference type="AlphaFoldDB" id="A0A4R0P079"/>
<evidence type="ECO:0000256" key="2">
    <source>
        <dbReference type="ARBA" id="ARBA00022448"/>
    </source>
</evidence>
<keyword evidence="10" id="KW-1133">Transmembrane helix</keyword>
<keyword evidence="6 8" id="KW-0472">Membrane</keyword>
<comment type="subcellular location">
    <subcellularLocation>
        <location evidence="1 8">Cell outer membrane</location>
        <topology evidence="1 8">Multi-pass membrane protein</topology>
    </subcellularLocation>
</comment>
<dbReference type="EMBL" id="SJSN01000009">
    <property type="protein sequence ID" value="TCD08311.1"/>
    <property type="molecule type" value="Genomic_DNA"/>
</dbReference>
<feature type="domain" description="TonB-dependent receptor-like beta-barrel" evidence="11">
    <location>
        <begin position="416"/>
        <end position="1008"/>
    </location>
</feature>
<sequence>MQNFEKVNPISGALALRSITSKLSLGFWLISPALLFTLFFLFPNFSSAQNPTEPTINATLSGTVIDAKTKETLIGASVKIQGTTNGSSTDRDGKFRLITGQKYPFTLLVNFVGYKQTSIVVNQNQITVELVEDYNPLDDVVVVGYGTQKKVNLTGSVSTVDAKALANRPITNSTQALQNVPGVFTNQTKGRPGADAATIRIRGAGTLNNNNPLVLVDGIEFPLGDVNPNDIESITVLKDAASAAIYGNRAANGVILVKTKTGKKGTFSVDYSYYVGSQKATQFPDVVTNTVDYMVGKNRALANEGKPAESSEALINEFRNGTDPFIYPNTNWFDVMFRSATIQEHSLRFSGGTEKTSFSISLGYLNQDGILIGSSGKRYSLNSNINSDITKNLRVGASLSANFWNSRESAYSADDGNGEGGLMGLIYRGLPFQTDYAQNGTYADQWIRVPGHNFFRNTVALANEGFNKNNQYRTLANVFLEYQLPFNIKYKTTLGANLLFGINKYSYPSINLTNTKTGVITPIGNTPARGIRQVSQNNINITNFHTLTWEGSLEKHHFGALAGFSLERFDDGNFSAYNEGYLGNDLTELNAGSTSPQVTGTGGASRLQSYFGRFNYNYNEKYLFEANFRYDGSSRFAADKRWGFFPSFSAGWRISEEEFVKNLNVFSNLKLRASYGKLGNQNVALFSYVDAIALGQNYNFNGTIVSGAAITQLSDPNITWETTTMSDIGFEGGFFKNKLTFEIDLFNKQTSKILRQISVPAQVGNLTGPVKNIGAVNNRGFEVTIGFKDAFNDFRYNIDANITYVKNKVTNLNGQKYFGSGTIIQEGSAIDSFFGLQAEGIFQTADEVKAHAFQNAGTVPGDLKYKDIDGNGVVDNNDRVVIGNSIPKYVYGFSGGFGYKRWDFSFIFQGLQDVDTYLTGNLAQPFKNGAGVTNDWLTDSWTPTNTGASLPRLTTSNGYPQNFQTSSFWVRDASYLRLKNVQVSYSFPTKWVSKAGIDVLKVFVNAQNYLTFSNFKFSDPERNLTRADLIEYPNAKTISAGINVSF</sequence>
<dbReference type="InterPro" id="IPR037066">
    <property type="entry name" value="Plug_dom_sf"/>
</dbReference>